<gene>
    <name evidence="1" type="ORF">PECUL_23A059386</name>
</gene>
<dbReference type="AlphaFoldDB" id="A0AAD1WAB3"/>
<organism evidence="1 2">
    <name type="scientific">Pelobates cultripes</name>
    <name type="common">Western spadefoot toad</name>
    <dbReference type="NCBI Taxonomy" id="61616"/>
    <lineage>
        <taxon>Eukaryota</taxon>
        <taxon>Metazoa</taxon>
        <taxon>Chordata</taxon>
        <taxon>Craniata</taxon>
        <taxon>Vertebrata</taxon>
        <taxon>Euteleostomi</taxon>
        <taxon>Amphibia</taxon>
        <taxon>Batrachia</taxon>
        <taxon>Anura</taxon>
        <taxon>Pelobatoidea</taxon>
        <taxon>Pelobatidae</taxon>
        <taxon>Pelobates</taxon>
    </lineage>
</organism>
<proteinExistence type="predicted"/>
<feature type="non-terminal residue" evidence="1">
    <location>
        <position position="1"/>
    </location>
</feature>
<evidence type="ECO:0000313" key="1">
    <source>
        <dbReference type="EMBL" id="CAH2300015.1"/>
    </source>
</evidence>
<keyword evidence="2" id="KW-1185">Reference proteome</keyword>
<evidence type="ECO:0000313" key="2">
    <source>
        <dbReference type="Proteomes" id="UP001295444"/>
    </source>
</evidence>
<dbReference type="EMBL" id="OW240917">
    <property type="protein sequence ID" value="CAH2300015.1"/>
    <property type="molecule type" value="Genomic_DNA"/>
</dbReference>
<reference evidence="1" key="1">
    <citation type="submission" date="2022-03" db="EMBL/GenBank/DDBJ databases">
        <authorList>
            <person name="Alioto T."/>
            <person name="Alioto T."/>
            <person name="Gomez Garrido J."/>
        </authorList>
    </citation>
    <scope>NUCLEOTIDE SEQUENCE</scope>
</reference>
<dbReference type="Proteomes" id="UP001295444">
    <property type="component" value="Chromosome 06"/>
</dbReference>
<sequence>NPTEQLSHKMELADVAEMFNTLTRQVTNLTQAVQELQTQARTPMSAVASNLVPIPEDTAMSCELMFDLQPNMYQTCTTLIPS</sequence>
<protein>
    <submittedName>
        <fullName evidence="1">Uncharacterized protein</fullName>
    </submittedName>
</protein>
<feature type="non-terminal residue" evidence="1">
    <location>
        <position position="82"/>
    </location>
</feature>
<accession>A0AAD1WAB3</accession>
<name>A0AAD1WAB3_PELCU</name>